<dbReference type="AlphaFoldDB" id="A0A478LNI4"/>
<protein>
    <submittedName>
        <fullName evidence="1">Phage tail protein</fullName>
    </submittedName>
</protein>
<sequence>MGKRKFVASRLASQMFACWLEEALIRGVIRPPKSRFSFWEARSGWCRAEWIGAGRMAIDGLKEVQEAVMRIEGGLSTYEKELALMGDDYQEIFRQQLRETQERQAAGLPRPVWIKDAFQQQIRQTTGEKGDAL</sequence>
<name>A0A478LNI4_ECOLX</name>
<organism evidence="1">
    <name type="scientific">Escherichia coli</name>
    <dbReference type="NCBI Taxonomy" id="562"/>
    <lineage>
        <taxon>Bacteria</taxon>
        <taxon>Pseudomonadati</taxon>
        <taxon>Pseudomonadota</taxon>
        <taxon>Gammaproteobacteria</taxon>
        <taxon>Enterobacterales</taxon>
        <taxon>Enterobacteriaceae</taxon>
        <taxon>Escherichia</taxon>
    </lineage>
</organism>
<dbReference type="EMBL" id="BICW01000058">
    <property type="protein sequence ID" value="GCG67575.1"/>
    <property type="molecule type" value="Genomic_DNA"/>
</dbReference>
<evidence type="ECO:0000313" key="1">
    <source>
        <dbReference type="EMBL" id="GCG67575.1"/>
    </source>
</evidence>
<reference evidence="1" key="1">
    <citation type="submission" date="2018-11" db="EMBL/GenBank/DDBJ databases">
        <title>Draft genome sequence of commensal E.coli strains.</title>
        <authorList>
            <person name="Arimizu Y."/>
            <person name="Hayashi T."/>
            <person name="Ogura Y."/>
        </authorList>
    </citation>
    <scope>NUCLEOTIDE SEQUENCE</scope>
    <source>
        <strain evidence="1">39-H19-A</strain>
    </source>
</reference>
<proteinExistence type="predicted"/>
<comment type="caution">
    <text evidence="1">The sequence shown here is derived from an EMBL/GenBank/DDBJ whole genome shotgun (WGS) entry which is preliminary data.</text>
</comment>
<gene>
    <name evidence="1" type="ORF">BvCmsH19A_04769</name>
</gene>
<accession>A0A478LNI4</accession>